<evidence type="ECO:0000313" key="7">
    <source>
        <dbReference type="EMBL" id="MFC3175253.1"/>
    </source>
</evidence>
<keyword evidence="4 5" id="KW-0732">Signal</keyword>
<evidence type="ECO:0000259" key="6">
    <source>
        <dbReference type="Pfam" id="PF00496"/>
    </source>
</evidence>
<dbReference type="Proteomes" id="UP001595604">
    <property type="component" value="Unassembled WGS sequence"/>
</dbReference>
<proteinExistence type="inferred from homology"/>
<dbReference type="InterPro" id="IPR039424">
    <property type="entry name" value="SBP_5"/>
</dbReference>
<dbReference type="Pfam" id="PF00496">
    <property type="entry name" value="SBP_bac_5"/>
    <property type="match status" value="1"/>
</dbReference>
<sequence>MRTLRVAFRACLAAGLCAILAACADNSGPSVDIDVIGTPADPFEGGVRLSVAGQLVRAATAEGLVGLDAQGQVIPALADRWIVTDDGLSYIFRLRDGTWPDGTAITGESARVALRTALAGLAGTGLALDLVPIAEVRAMAGRVVELRLSRPAPDLLQLLAQPELGLLHEGAGGGPMALRREGAVALLAPIPPDRLGLPQSEDWSAGQRSLRLQALPAHLATARFAEGKVDIVLGGRFENLPLGQAVAGIARRPLRLDPAPGLFGLAVVTARGWLALPECREAMAMAIDRDGLGAALGLSAWTGTTLVVPPPPGSPPGERWADRTLAQRRAEAATRMARCKSGSGDPGPLRLALPDGPGADALHARLAQDLAAVGVSLARVPPRAAGDLRLVDAVARYARPEWYLHQLGCATQRGQCSTAADARLAEAGAASDPARAAQSLAEATAALTAANVYIPLGTPIRWSLARDRVDGFMPNAAAFHPLPEMARRRL</sequence>
<evidence type="ECO:0000256" key="1">
    <source>
        <dbReference type="ARBA" id="ARBA00004418"/>
    </source>
</evidence>
<dbReference type="InterPro" id="IPR000914">
    <property type="entry name" value="SBP_5_dom"/>
</dbReference>
<dbReference type="Gene3D" id="3.40.190.10">
    <property type="entry name" value="Periplasmic binding protein-like II"/>
    <property type="match status" value="2"/>
</dbReference>
<keyword evidence="8" id="KW-1185">Reference proteome</keyword>
<dbReference type="RefSeq" id="WP_379510629.1">
    <property type="nucleotide sequence ID" value="NZ_JBHRTQ010000011.1"/>
</dbReference>
<evidence type="ECO:0000256" key="4">
    <source>
        <dbReference type="ARBA" id="ARBA00022729"/>
    </source>
</evidence>
<evidence type="ECO:0000313" key="8">
    <source>
        <dbReference type="Proteomes" id="UP001595604"/>
    </source>
</evidence>
<comment type="similarity">
    <text evidence="2">Belongs to the bacterial solute-binding protein 5 family.</text>
</comment>
<dbReference type="SUPFAM" id="SSF53850">
    <property type="entry name" value="Periplasmic binding protein-like II"/>
    <property type="match status" value="1"/>
</dbReference>
<comment type="subcellular location">
    <subcellularLocation>
        <location evidence="1">Periplasm</location>
    </subcellularLocation>
</comment>
<comment type="caution">
    <text evidence="7">The sequence shown here is derived from an EMBL/GenBank/DDBJ whole genome shotgun (WGS) entry which is preliminary data.</text>
</comment>
<dbReference type="PANTHER" id="PTHR30290">
    <property type="entry name" value="PERIPLASMIC BINDING COMPONENT OF ABC TRANSPORTER"/>
    <property type="match status" value="1"/>
</dbReference>
<organism evidence="7 8">
    <name type="scientific">Novosphingobium bradum</name>
    <dbReference type="NCBI Taxonomy" id="1737444"/>
    <lineage>
        <taxon>Bacteria</taxon>
        <taxon>Pseudomonadati</taxon>
        <taxon>Pseudomonadota</taxon>
        <taxon>Alphaproteobacteria</taxon>
        <taxon>Sphingomonadales</taxon>
        <taxon>Sphingomonadaceae</taxon>
        <taxon>Novosphingobium</taxon>
    </lineage>
</organism>
<name>A0ABV7IX04_9SPHN</name>
<dbReference type="EMBL" id="JBHRTQ010000011">
    <property type="protein sequence ID" value="MFC3175253.1"/>
    <property type="molecule type" value="Genomic_DNA"/>
</dbReference>
<evidence type="ECO:0000256" key="3">
    <source>
        <dbReference type="ARBA" id="ARBA00022448"/>
    </source>
</evidence>
<evidence type="ECO:0000256" key="2">
    <source>
        <dbReference type="ARBA" id="ARBA00005695"/>
    </source>
</evidence>
<feature type="chain" id="PRO_5047066940" evidence="5">
    <location>
        <begin position="25"/>
        <end position="490"/>
    </location>
</feature>
<dbReference type="PROSITE" id="PS51257">
    <property type="entry name" value="PROKAR_LIPOPROTEIN"/>
    <property type="match status" value="1"/>
</dbReference>
<dbReference type="PANTHER" id="PTHR30290:SF10">
    <property type="entry name" value="PERIPLASMIC OLIGOPEPTIDE-BINDING PROTEIN-RELATED"/>
    <property type="match status" value="1"/>
</dbReference>
<feature type="signal peptide" evidence="5">
    <location>
        <begin position="1"/>
        <end position="24"/>
    </location>
</feature>
<reference evidence="8" key="1">
    <citation type="journal article" date="2019" name="Int. J. Syst. Evol. Microbiol.">
        <title>The Global Catalogue of Microorganisms (GCM) 10K type strain sequencing project: providing services to taxonomists for standard genome sequencing and annotation.</title>
        <authorList>
            <consortium name="The Broad Institute Genomics Platform"/>
            <consortium name="The Broad Institute Genome Sequencing Center for Infectious Disease"/>
            <person name="Wu L."/>
            <person name="Ma J."/>
        </authorList>
    </citation>
    <scope>NUCLEOTIDE SEQUENCE [LARGE SCALE GENOMIC DNA]</scope>
    <source>
        <strain evidence="8">KCTC 42984</strain>
    </source>
</reference>
<dbReference type="Gene3D" id="3.10.105.10">
    <property type="entry name" value="Dipeptide-binding Protein, Domain 3"/>
    <property type="match status" value="1"/>
</dbReference>
<protein>
    <submittedName>
        <fullName evidence="7">ABC transporter substrate-binding protein</fullName>
    </submittedName>
</protein>
<gene>
    <name evidence="7" type="ORF">ACFOD9_13410</name>
</gene>
<accession>A0ABV7IX04</accession>
<keyword evidence="3" id="KW-0813">Transport</keyword>
<feature type="domain" description="Solute-binding protein family 5" evidence="6">
    <location>
        <begin position="72"/>
        <end position="165"/>
    </location>
</feature>
<evidence type="ECO:0000256" key="5">
    <source>
        <dbReference type="SAM" id="SignalP"/>
    </source>
</evidence>